<evidence type="ECO:0000313" key="2">
    <source>
        <dbReference type="EMBL" id="AOS83527.1"/>
    </source>
</evidence>
<dbReference type="Pfam" id="PF01494">
    <property type="entry name" value="FAD_binding_3"/>
    <property type="match status" value="1"/>
</dbReference>
<dbReference type="InterPro" id="IPR002938">
    <property type="entry name" value="FAD-bd"/>
</dbReference>
<dbReference type="PANTHER" id="PTHR42685">
    <property type="entry name" value="GERANYLGERANYL DIPHOSPHATE REDUCTASE"/>
    <property type="match status" value="1"/>
</dbReference>
<keyword evidence="3" id="KW-1185">Reference proteome</keyword>
<protein>
    <submittedName>
        <fullName evidence="2">Geranylgeranyl hydrogenase</fullName>
    </submittedName>
</protein>
<dbReference type="Proteomes" id="UP000095185">
    <property type="component" value="Chromosome"/>
</dbReference>
<evidence type="ECO:0000259" key="1">
    <source>
        <dbReference type="Pfam" id="PF01494"/>
    </source>
</evidence>
<dbReference type="AlphaFoldDB" id="A0A1D8D3G5"/>
<dbReference type="KEGG" id="clz:BIU88_04840"/>
<organism evidence="2 3">
    <name type="scientific">Chlorobaculum limnaeum</name>
    <dbReference type="NCBI Taxonomy" id="274537"/>
    <lineage>
        <taxon>Bacteria</taxon>
        <taxon>Pseudomonadati</taxon>
        <taxon>Chlorobiota</taxon>
        <taxon>Chlorobiia</taxon>
        <taxon>Chlorobiales</taxon>
        <taxon>Chlorobiaceae</taxon>
        <taxon>Chlorobaculum</taxon>
    </lineage>
</organism>
<dbReference type="PROSITE" id="PS51257">
    <property type="entry name" value="PROKAR_LIPOPROTEIN"/>
    <property type="match status" value="1"/>
</dbReference>
<dbReference type="InterPro" id="IPR011777">
    <property type="entry name" value="Geranylgeranyl_Rdtase_fam"/>
</dbReference>
<sequence>MQRYDVVISGAGLAGCSAALSLARQGLRVALLDKACFPREKICGDGVTAASTELLEEMGVLEMLRQRPGSLTEFRGATFVSPGGTVVQGRILRNGHLSGSSYVIPRMVLDDSLVSRVKEHSSITFLDKTTVTGLVMDGDRARGVATSAGEFCGRIIIAADGAYSPIAKQLDLWNRDKSQQGFAMRAWFSGVEGLGDSIELCYDKAMLPGYGWIFPAGEQRANVGVFLLPRFTDQRTLKRLFERFVGEHHYAVGRLKNAVMEPGTLKSWPLPFGSFAGKRGRSNVLLAGDAGSFIDPITGEGIYYALKTGRYAAEAVAHALERNDESAALTRYEQLWRGEFSTRVYVPGYAFQHFMNNEWFVETFMRYTARKQHRADLLADVVVHNRKRRDLFKLLNPFY</sequence>
<dbReference type="Gene3D" id="3.50.50.60">
    <property type="entry name" value="FAD/NAD(P)-binding domain"/>
    <property type="match status" value="1"/>
</dbReference>
<feature type="domain" description="FAD-binding" evidence="1">
    <location>
        <begin position="4"/>
        <end position="334"/>
    </location>
</feature>
<gene>
    <name evidence="2" type="ORF">BIU88_04840</name>
</gene>
<name>A0A1D8D3G5_CHLLM</name>
<dbReference type="InterPro" id="IPR050407">
    <property type="entry name" value="Geranylgeranyl_reductase"/>
</dbReference>
<proteinExistence type="predicted"/>
<dbReference type="PRINTS" id="PR00420">
    <property type="entry name" value="RNGMNOXGNASE"/>
</dbReference>
<dbReference type="GO" id="GO:0016628">
    <property type="term" value="F:oxidoreductase activity, acting on the CH-CH group of donors, NAD or NADP as acceptor"/>
    <property type="evidence" value="ECO:0007669"/>
    <property type="project" value="InterPro"/>
</dbReference>
<dbReference type="EMBL" id="CP017305">
    <property type="protein sequence ID" value="AOS83527.1"/>
    <property type="molecule type" value="Genomic_DNA"/>
</dbReference>
<dbReference type="GO" id="GO:0071949">
    <property type="term" value="F:FAD binding"/>
    <property type="evidence" value="ECO:0007669"/>
    <property type="project" value="InterPro"/>
</dbReference>
<dbReference type="OrthoDB" id="9806565at2"/>
<dbReference type="NCBIfam" id="TIGR02032">
    <property type="entry name" value="GG-red-SF"/>
    <property type="match status" value="1"/>
</dbReference>
<dbReference type="InterPro" id="IPR036188">
    <property type="entry name" value="FAD/NAD-bd_sf"/>
</dbReference>
<evidence type="ECO:0000313" key="3">
    <source>
        <dbReference type="Proteomes" id="UP000095185"/>
    </source>
</evidence>
<dbReference type="PANTHER" id="PTHR42685:SF22">
    <property type="entry name" value="CONDITIONED MEDIUM FACTOR RECEPTOR 1"/>
    <property type="match status" value="1"/>
</dbReference>
<dbReference type="STRING" id="274537.BIU88_04840"/>
<accession>A0A1D8D3G5</accession>
<dbReference type="SUPFAM" id="SSF51905">
    <property type="entry name" value="FAD/NAD(P)-binding domain"/>
    <property type="match status" value="1"/>
</dbReference>
<dbReference type="RefSeq" id="WP_069809244.1">
    <property type="nucleotide sequence ID" value="NZ_CP017305.1"/>
</dbReference>
<reference evidence="2" key="1">
    <citation type="submission" date="2016-09" db="EMBL/GenBank/DDBJ databases">
        <title>Genome sequence of Chlorobaculum limnaeum.</title>
        <authorList>
            <person name="Liu Z."/>
            <person name="Tank M."/>
            <person name="Bryant D.A."/>
        </authorList>
    </citation>
    <scope>NUCLEOTIDE SEQUENCE [LARGE SCALE GENOMIC DNA]</scope>
    <source>
        <strain evidence="2">DSM 1677</strain>
    </source>
</reference>